<accession>A0ABU2WHR9</accession>
<dbReference type="Pfam" id="PF01757">
    <property type="entry name" value="Acyl_transf_3"/>
    <property type="match status" value="1"/>
</dbReference>
<gene>
    <name evidence="3" type="ORF">RM530_05485</name>
</gene>
<name>A0ABU2WHR9_9GAMM</name>
<evidence type="ECO:0000313" key="3">
    <source>
        <dbReference type="EMBL" id="MDT0496816.1"/>
    </source>
</evidence>
<dbReference type="InterPro" id="IPR002656">
    <property type="entry name" value="Acyl_transf_3_dom"/>
</dbReference>
<evidence type="ECO:0000259" key="2">
    <source>
        <dbReference type="Pfam" id="PF01757"/>
    </source>
</evidence>
<feature type="transmembrane region" description="Helical" evidence="1">
    <location>
        <begin position="84"/>
        <end position="101"/>
    </location>
</feature>
<feature type="domain" description="Acyltransferase 3" evidence="2">
    <location>
        <begin position="5"/>
        <end position="362"/>
    </location>
</feature>
<feature type="transmembrane region" description="Helical" evidence="1">
    <location>
        <begin position="246"/>
        <end position="268"/>
    </location>
</feature>
<feature type="transmembrane region" description="Helical" evidence="1">
    <location>
        <begin position="148"/>
        <end position="168"/>
    </location>
</feature>
<feature type="transmembrane region" description="Helical" evidence="1">
    <location>
        <begin position="280"/>
        <end position="299"/>
    </location>
</feature>
<feature type="transmembrane region" description="Helical" evidence="1">
    <location>
        <begin position="12"/>
        <end position="34"/>
    </location>
</feature>
<dbReference type="InterPro" id="IPR050623">
    <property type="entry name" value="Glucan_succinyl_AcylTrfase"/>
</dbReference>
<feature type="transmembrane region" description="Helical" evidence="1">
    <location>
        <begin position="319"/>
        <end position="337"/>
    </location>
</feature>
<protein>
    <submittedName>
        <fullName evidence="3">Acyltransferase family protein</fullName>
    </submittedName>
</protein>
<keyword evidence="4" id="KW-1185">Reference proteome</keyword>
<dbReference type="PANTHER" id="PTHR36927:SF3">
    <property type="entry name" value="GLUCANS BIOSYNTHESIS PROTEIN C"/>
    <property type="match status" value="1"/>
</dbReference>
<dbReference type="Proteomes" id="UP001254608">
    <property type="component" value="Unassembled WGS sequence"/>
</dbReference>
<sequence>MNRRHDIDALRVIAFGLLILYHVGMVYVAGWGFHIKSSYQSEWLQWPMLLSNRWRMALLFVISGIALSFLRPRSGLLRLAGQRSLRLMLPLLFGMFVVVPIQPWCEARASGAIDFGFGEFMWRYWRFGPWPPITWTADKLLGITWNHLWYLVYLWLYTLVLIALMPLMETRAGRWLQDRFTGLRGAWLLLIPALPKMLYLATLGDAYPPDNGLFDDWYQHAFYFTWFVFGYWLGRNQGLWDELLRLRWHSLGLAIICYAIYAPIVLRWEGPDFGGVPLLAMRWLSGLNTWMWIATALAWSYRWLNRPFAWLDYANRAVYPWYILHQSLIVLLAWWLIPKQLGPVVEPALLIGGTMLGCAALHHFVIRPLRLLHSFFGLKTAPRTEGPETASRLAA</sequence>
<dbReference type="PANTHER" id="PTHR36927">
    <property type="entry name" value="BLR4337 PROTEIN"/>
    <property type="match status" value="1"/>
</dbReference>
<keyword evidence="1" id="KW-0472">Membrane</keyword>
<dbReference type="EMBL" id="JAVRIC010000005">
    <property type="protein sequence ID" value="MDT0496816.1"/>
    <property type="molecule type" value="Genomic_DNA"/>
</dbReference>
<keyword evidence="1" id="KW-1133">Transmembrane helix</keyword>
<keyword evidence="3" id="KW-0012">Acyltransferase</keyword>
<evidence type="ECO:0000313" key="4">
    <source>
        <dbReference type="Proteomes" id="UP001254608"/>
    </source>
</evidence>
<feature type="transmembrane region" description="Helical" evidence="1">
    <location>
        <begin position="54"/>
        <end position="72"/>
    </location>
</feature>
<dbReference type="RefSeq" id="WP_311364208.1">
    <property type="nucleotide sequence ID" value="NZ_JAVRIC010000005.1"/>
</dbReference>
<feature type="transmembrane region" description="Helical" evidence="1">
    <location>
        <begin position="349"/>
        <end position="366"/>
    </location>
</feature>
<feature type="transmembrane region" description="Helical" evidence="1">
    <location>
        <begin position="180"/>
        <end position="197"/>
    </location>
</feature>
<comment type="caution">
    <text evidence="3">The sequence shown here is derived from an EMBL/GenBank/DDBJ whole genome shotgun (WGS) entry which is preliminary data.</text>
</comment>
<organism evidence="3 4">
    <name type="scientific">Banduia mediterranea</name>
    <dbReference type="NCBI Taxonomy" id="3075609"/>
    <lineage>
        <taxon>Bacteria</taxon>
        <taxon>Pseudomonadati</taxon>
        <taxon>Pseudomonadota</taxon>
        <taxon>Gammaproteobacteria</taxon>
        <taxon>Nevskiales</taxon>
        <taxon>Algiphilaceae</taxon>
        <taxon>Banduia</taxon>
    </lineage>
</organism>
<evidence type="ECO:0000256" key="1">
    <source>
        <dbReference type="SAM" id="Phobius"/>
    </source>
</evidence>
<feature type="transmembrane region" description="Helical" evidence="1">
    <location>
        <begin position="217"/>
        <end position="234"/>
    </location>
</feature>
<reference evidence="3 4" key="1">
    <citation type="submission" date="2023-09" db="EMBL/GenBank/DDBJ databases">
        <authorList>
            <person name="Rey-Velasco X."/>
        </authorList>
    </citation>
    <scope>NUCLEOTIDE SEQUENCE [LARGE SCALE GENOMIC DNA]</scope>
    <source>
        <strain evidence="3 4">W345</strain>
    </source>
</reference>
<proteinExistence type="predicted"/>
<dbReference type="GO" id="GO:0016746">
    <property type="term" value="F:acyltransferase activity"/>
    <property type="evidence" value="ECO:0007669"/>
    <property type="project" value="UniProtKB-KW"/>
</dbReference>
<keyword evidence="3" id="KW-0808">Transferase</keyword>
<keyword evidence="1" id="KW-0812">Transmembrane</keyword>